<sequence length="136" mass="15427">MKITAEFNSNEELLNFINTFGANALVGTTKQETTVIEKKEDKKEVIKKENPVKEETKVEKKESPKVEEAEVKEEPKEEDTKPEITKEMVRATFTKLIQAGKQKEAKELTAKYGASKLPDLKEEHYAAVMKEAEALL</sequence>
<keyword evidence="3" id="KW-1185">Reference proteome</keyword>
<accession>A0ABR8YS26</accession>
<evidence type="ECO:0000313" key="3">
    <source>
        <dbReference type="Proteomes" id="UP000627166"/>
    </source>
</evidence>
<evidence type="ECO:0000313" key="2">
    <source>
        <dbReference type="EMBL" id="MBD8046781.1"/>
    </source>
</evidence>
<proteinExistence type="predicted"/>
<organism evidence="2 3">
    <name type="scientific">Clostridium faecium</name>
    <dbReference type="NCBI Taxonomy" id="2762223"/>
    <lineage>
        <taxon>Bacteria</taxon>
        <taxon>Bacillati</taxon>
        <taxon>Bacillota</taxon>
        <taxon>Clostridia</taxon>
        <taxon>Eubacteriales</taxon>
        <taxon>Clostridiaceae</taxon>
        <taxon>Clostridium</taxon>
    </lineage>
</organism>
<feature type="region of interest" description="Disordered" evidence="1">
    <location>
        <begin position="51"/>
        <end position="82"/>
    </location>
</feature>
<reference evidence="2 3" key="1">
    <citation type="submission" date="2020-08" db="EMBL/GenBank/DDBJ databases">
        <title>A Genomic Blueprint of the Chicken Gut Microbiome.</title>
        <authorList>
            <person name="Gilroy R."/>
            <person name="Ravi A."/>
            <person name="Getino M."/>
            <person name="Pursley I."/>
            <person name="Horton D.L."/>
            <person name="Alikhan N.-F."/>
            <person name="Baker D."/>
            <person name="Gharbi K."/>
            <person name="Hall N."/>
            <person name="Watson M."/>
            <person name="Adriaenssens E.M."/>
            <person name="Foster-Nyarko E."/>
            <person name="Jarju S."/>
            <person name="Secka A."/>
            <person name="Antonio M."/>
            <person name="Oren A."/>
            <person name="Chaudhuri R."/>
            <person name="La Ragione R.M."/>
            <person name="Hildebrand F."/>
            <person name="Pallen M.J."/>
        </authorList>
    </citation>
    <scope>NUCLEOTIDE SEQUENCE [LARGE SCALE GENOMIC DNA]</scope>
    <source>
        <strain evidence="2 3">N37</strain>
    </source>
</reference>
<dbReference type="Proteomes" id="UP000627166">
    <property type="component" value="Unassembled WGS sequence"/>
</dbReference>
<evidence type="ECO:0008006" key="4">
    <source>
        <dbReference type="Google" id="ProtNLM"/>
    </source>
</evidence>
<name>A0ABR8YS26_9CLOT</name>
<protein>
    <recommendedName>
        <fullName evidence="4">rRNA biogenesis protein rrp5</fullName>
    </recommendedName>
</protein>
<dbReference type="RefSeq" id="WP_191739748.1">
    <property type="nucleotide sequence ID" value="NZ_JACSQB010000048.1"/>
</dbReference>
<comment type="caution">
    <text evidence="2">The sequence shown here is derived from an EMBL/GenBank/DDBJ whole genome shotgun (WGS) entry which is preliminary data.</text>
</comment>
<dbReference type="EMBL" id="JACSQB010000048">
    <property type="protein sequence ID" value="MBD8046781.1"/>
    <property type="molecule type" value="Genomic_DNA"/>
</dbReference>
<evidence type="ECO:0000256" key="1">
    <source>
        <dbReference type="SAM" id="MobiDB-lite"/>
    </source>
</evidence>
<gene>
    <name evidence="2" type="ORF">H9637_06950</name>
</gene>